<dbReference type="SUPFAM" id="SSF48264">
    <property type="entry name" value="Cytochrome P450"/>
    <property type="match status" value="1"/>
</dbReference>
<keyword evidence="8 9" id="KW-0349">Heme</keyword>
<keyword evidence="12" id="KW-1185">Reference proteome</keyword>
<dbReference type="OrthoDB" id="1844152at2759"/>
<evidence type="ECO:0000256" key="9">
    <source>
        <dbReference type="RuleBase" id="RU000461"/>
    </source>
</evidence>
<accession>A0A6A5SSK2</accession>
<dbReference type="InterPro" id="IPR002403">
    <property type="entry name" value="Cyt_P450_E_grp-IV"/>
</dbReference>
<name>A0A6A5SSK2_9PLEO</name>
<evidence type="ECO:0000256" key="10">
    <source>
        <dbReference type="SAM" id="Phobius"/>
    </source>
</evidence>
<evidence type="ECO:0000256" key="5">
    <source>
        <dbReference type="ARBA" id="ARBA00023002"/>
    </source>
</evidence>
<dbReference type="AlphaFoldDB" id="A0A6A5SSK2"/>
<keyword evidence="7 9" id="KW-0503">Monooxygenase</keyword>
<sequence>MEDIRGAIIGAVVFSYLVSFFIHAKNNVKAPVAGRSSWLTPSFLLRYRFCRNASSVIAQGYNQGKTSMFRLLCTDMDLLVVSPKYVNELRSLPESDLNMSHALYRSLLGKYSMLQLNLSSNIITRSVLTKLTPALPLFIPIMQEELKLATSVAIPECKDKWEEIDLRDVLTRIIARMSAHMIVGPDLCNNEAWLDASINYTETAIANGIILRLVPAFLRPIVYQLLPTAWKAKRCVRESKRLIVPLVEQRRKEQAENLQGYVKPNDFVQWMMDLANNDDERDSANIAHRALIMSQASIPSSTLGATQTLYDLCAHPEYIDPILEEVVAVIKEDGVLGQKALQRMRKLDSFMKESQRMNPPISLTFQRYACKSLTLSDGVKIPQGTQLCVASGAIAADPQLFHHPERFDGWRYYNKRLNPAEENRHQFTSVDRDSMHFGYGTHACPGRFFTSNEVKMIVIHFLLKYDLAFRPGEGRPKNMTHDEMIFPNLAARILIRERETQR</sequence>
<keyword evidence="10" id="KW-0812">Transmembrane</keyword>
<keyword evidence="6 8" id="KW-0408">Iron</keyword>
<comment type="similarity">
    <text evidence="3 9">Belongs to the cytochrome P450 family.</text>
</comment>
<dbReference type="GO" id="GO:0016705">
    <property type="term" value="F:oxidoreductase activity, acting on paired donors, with incorporation or reduction of molecular oxygen"/>
    <property type="evidence" value="ECO:0007669"/>
    <property type="project" value="InterPro"/>
</dbReference>
<dbReference type="PANTHER" id="PTHR46206:SF6">
    <property type="entry name" value="CYTOCHROME P450 MONOOXYGENASE AN1598-RELATED"/>
    <property type="match status" value="1"/>
</dbReference>
<dbReference type="GO" id="GO:0004497">
    <property type="term" value="F:monooxygenase activity"/>
    <property type="evidence" value="ECO:0007669"/>
    <property type="project" value="UniProtKB-KW"/>
</dbReference>
<dbReference type="InterPro" id="IPR036396">
    <property type="entry name" value="Cyt_P450_sf"/>
</dbReference>
<proteinExistence type="inferred from homology"/>
<keyword evidence="10" id="KW-1133">Transmembrane helix</keyword>
<reference evidence="11" key="1">
    <citation type="journal article" date="2020" name="Stud. Mycol.">
        <title>101 Dothideomycetes genomes: a test case for predicting lifestyles and emergence of pathogens.</title>
        <authorList>
            <person name="Haridas S."/>
            <person name="Albert R."/>
            <person name="Binder M."/>
            <person name="Bloem J."/>
            <person name="Labutti K."/>
            <person name="Salamov A."/>
            <person name="Andreopoulos B."/>
            <person name="Baker S."/>
            <person name="Barry K."/>
            <person name="Bills G."/>
            <person name="Bluhm B."/>
            <person name="Cannon C."/>
            <person name="Castanera R."/>
            <person name="Culley D."/>
            <person name="Daum C."/>
            <person name="Ezra D."/>
            <person name="Gonzalez J."/>
            <person name="Henrissat B."/>
            <person name="Kuo A."/>
            <person name="Liang C."/>
            <person name="Lipzen A."/>
            <person name="Lutzoni F."/>
            <person name="Magnuson J."/>
            <person name="Mondo S."/>
            <person name="Nolan M."/>
            <person name="Ohm R."/>
            <person name="Pangilinan J."/>
            <person name="Park H.-J."/>
            <person name="Ramirez L."/>
            <person name="Alfaro M."/>
            <person name="Sun H."/>
            <person name="Tritt A."/>
            <person name="Yoshinaga Y."/>
            <person name="Zwiers L.-H."/>
            <person name="Turgeon B."/>
            <person name="Goodwin S."/>
            <person name="Spatafora J."/>
            <person name="Crous P."/>
            <person name="Grigoriev I."/>
        </authorList>
    </citation>
    <scope>NUCLEOTIDE SEQUENCE</scope>
    <source>
        <strain evidence="11">CBS 161.51</strain>
    </source>
</reference>
<dbReference type="InterPro" id="IPR001128">
    <property type="entry name" value="Cyt_P450"/>
</dbReference>
<protein>
    <submittedName>
        <fullName evidence="11">Putative cytochrome P450</fullName>
    </submittedName>
</protein>
<gene>
    <name evidence="11" type="ORF">EJ02DRAFT_502516</name>
</gene>
<evidence type="ECO:0000313" key="12">
    <source>
        <dbReference type="Proteomes" id="UP000800038"/>
    </source>
</evidence>
<dbReference type="PANTHER" id="PTHR46206">
    <property type="entry name" value="CYTOCHROME P450"/>
    <property type="match status" value="1"/>
</dbReference>
<keyword evidence="4 8" id="KW-0479">Metal-binding</keyword>
<dbReference type="Gene3D" id="1.10.630.10">
    <property type="entry name" value="Cytochrome P450"/>
    <property type="match status" value="1"/>
</dbReference>
<dbReference type="GO" id="GO:0005506">
    <property type="term" value="F:iron ion binding"/>
    <property type="evidence" value="ECO:0007669"/>
    <property type="project" value="InterPro"/>
</dbReference>
<evidence type="ECO:0000256" key="3">
    <source>
        <dbReference type="ARBA" id="ARBA00010617"/>
    </source>
</evidence>
<evidence type="ECO:0000256" key="7">
    <source>
        <dbReference type="ARBA" id="ARBA00023033"/>
    </source>
</evidence>
<evidence type="ECO:0000256" key="8">
    <source>
        <dbReference type="PIRSR" id="PIRSR602403-1"/>
    </source>
</evidence>
<evidence type="ECO:0000256" key="1">
    <source>
        <dbReference type="ARBA" id="ARBA00001971"/>
    </source>
</evidence>
<dbReference type="EMBL" id="ML976031">
    <property type="protein sequence ID" value="KAF1942790.1"/>
    <property type="molecule type" value="Genomic_DNA"/>
</dbReference>
<dbReference type="InterPro" id="IPR017972">
    <property type="entry name" value="Cyt_P450_CS"/>
</dbReference>
<evidence type="ECO:0000256" key="2">
    <source>
        <dbReference type="ARBA" id="ARBA00004685"/>
    </source>
</evidence>
<dbReference type="CDD" id="cd11041">
    <property type="entry name" value="CYP503A1-like"/>
    <property type="match status" value="1"/>
</dbReference>
<organism evidence="11 12">
    <name type="scientific">Clathrospora elynae</name>
    <dbReference type="NCBI Taxonomy" id="706981"/>
    <lineage>
        <taxon>Eukaryota</taxon>
        <taxon>Fungi</taxon>
        <taxon>Dikarya</taxon>
        <taxon>Ascomycota</taxon>
        <taxon>Pezizomycotina</taxon>
        <taxon>Dothideomycetes</taxon>
        <taxon>Pleosporomycetidae</taxon>
        <taxon>Pleosporales</taxon>
        <taxon>Diademaceae</taxon>
        <taxon>Clathrospora</taxon>
    </lineage>
</organism>
<keyword evidence="10" id="KW-0472">Membrane</keyword>
<evidence type="ECO:0000256" key="4">
    <source>
        <dbReference type="ARBA" id="ARBA00022723"/>
    </source>
</evidence>
<dbReference type="PROSITE" id="PS00086">
    <property type="entry name" value="CYTOCHROME_P450"/>
    <property type="match status" value="1"/>
</dbReference>
<evidence type="ECO:0000256" key="6">
    <source>
        <dbReference type="ARBA" id="ARBA00023004"/>
    </source>
</evidence>
<dbReference type="Proteomes" id="UP000800038">
    <property type="component" value="Unassembled WGS sequence"/>
</dbReference>
<dbReference type="Pfam" id="PF00067">
    <property type="entry name" value="p450"/>
    <property type="match status" value="1"/>
</dbReference>
<comment type="cofactor">
    <cofactor evidence="1 8">
        <name>heme</name>
        <dbReference type="ChEBI" id="CHEBI:30413"/>
    </cofactor>
</comment>
<comment type="pathway">
    <text evidence="2">Mycotoxin biosynthesis.</text>
</comment>
<dbReference type="GO" id="GO:0020037">
    <property type="term" value="F:heme binding"/>
    <property type="evidence" value="ECO:0007669"/>
    <property type="project" value="InterPro"/>
</dbReference>
<evidence type="ECO:0000313" key="11">
    <source>
        <dbReference type="EMBL" id="KAF1942790.1"/>
    </source>
</evidence>
<dbReference type="PRINTS" id="PR00465">
    <property type="entry name" value="EP450IV"/>
</dbReference>
<keyword evidence="5 9" id="KW-0560">Oxidoreductase</keyword>
<feature type="binding site" description="axial binding residue" evidence="8">
    <location>
        <position position="444"/>
    </location>
    <ligand>
        <name>heme</name>
        <dbReference type="ChEBI" id="CHEBI:30413"/>
    </ligand>
    <ligandPart>
        <name>Fe</name>
        <dbReference type="ChEBI" id="CHEBI:18248"/>
    </ligandPart>
</feature>
<feature type="transmembrane region" description="Helical" evidence="10">
    <location>
        <begin position="7"/>
        <end position="24"/>
    </location>
</feature>